<dbReference type="Proteomes" id="UP000761423">
    <property type="component" value="Unassembled WGS sequence"/>
</dbReference>
<comment type="subcellular location">
    <subcellularLocation>
        <location evidence="1">Cell membrane</location>
        <topology evidence="1">Multi-pass membrane protein</topology>
    </subcellularLocation>
</comment>
<evidence type="ECO:0000259" key="7">
    <source>
        <dbReference type="Pfam" id="PF12823"/>
    </source>
</evidence>
<protein>
    <submittedName>
        <fullName evidence="8">DUF3817 domain-containing protein</fullName>
    </submittedName>
</protein>
<evidence type="ECO:0000256" key="2">
    <source>
        <dbReference type="ARBA" id="ARBA00022475"/>
    </source>
</evidence>
<evidence type="ECO:0000256" key="5">
    <source>
        <dbReference type="ARBA" id="ARBA00023136"/>
    </source>
</evidence>
<dbReference type="RefSeq" id="WP_166237246.1">
    <property type="nucleotide sequence ID" value="NZ_JAAJBV010000008.1"/>
</dbReference>
<evidence type="ECO:0000313" key="9">
    <source>
        <dbReference type="Proteomes" id="UP000761423"/>
    </source>
</evidence>
<evidence type="ECO:0000256" key="6">
    <source>
        <dbReference type="SAM" id="Phobius"/>
    </source>
</evidence>
<sequence>MLRIFKITAILEGISYILLFANMLLIKPNFIDLYKQILFPLGMAHGVLFIGYICLAFLLKESQKWNIKTFFVILIASVLPFGTFYIEKKYLSNN</sequence>
<feature type="transmembrane region" description="Helical" evidence="6">
    <location>
        <begin position="70"/>
        <end position="86"/>
    </location>
</feature>
<organism evidence="8 9">
    <name type="scientific">Flavobacterium celericrescens</name>
    <dbReference type="NCBI Taxonomy" id="2709780"/>
    <lineage>
        <taxon>Bacteria</taxon>
        <taxon>Pseudomonadati</taxon>
        <taxon>Bacteroidota</taxon>
        <taxon>Flavobacteriia</taxon>
        <taxon>Flavobacteriales</taxon>
        <taxon>Flavobacteriaceae</taxon>
        <taxon>Flavobacterium</taxon>
    </lineage>
</organism>
<accession>A0ABX0IDR9</accession>
<evidence type="ECO:0000256" key="3">
    <source>
        <dbReference type="ARBA" id="ARBA00022692"/>
    </source>
</evidence>
<reference evidence="8 9" key="1">
    <citation type="submission" date="2020-02" db="EMBL/GenBank/DDBJ databases">
        <authorList>
            <person name="Chen W.-M."/>
        </authorList>
    </citation>
    <scope>NUCLEOTIDE SEQUENCE [LARGE SCALE GENOMIC DNA]</scope>
    <source>
        <strain evidence="8 9">TWA-26</strain>
    </source>
</reference>
<comment type="caution">
    <text evidence="8">The sequence shown here is derived from an EMBL/GenBank/DDBJ whole genome shotgun (WGS) entry which is preliminary data.</text>
</comment>
<feature type="transmembrane region" description="Helical" evidence="6">
    <location>
        <begin position="7"/>
        <end position="25"/>
    </location>
</feature>
<dbReference type="Pfam" id="PF12823">
    <property type="entry name" value="DUF3817"/>
    <property type="match status" value="1"/>
</dbReference>
<keyword evidence="2" id="KW-1003">Cell membrane</keyword>
<feature type="transmembrane region" description="Helical" evidence="6">
    <location>
        <begin position="37"/>
        <end position="58"/>
    </location>
</feature>
<evidence type="ECO:0000256" key="4">
    <source>
        <dbReference type="ARBA" id="ARBA00022989"/>
    </source>
</evidence>
<name>A0ABX0IDR9_9FLAO</name>
<feature type="domain" description="DUF3817" evidence="7">
    <location>
        <begin position="2"/>
        <end position="90"/>
    </location>
</feature>
<dbReference type="EMBL" id="JAAJBV010000008">
    <property type="protein sequence ID" value="NHM05224.1"/>
    <property type="molecule type" value="Genomic_DNA"/>
</dbReference>
<dbReference type="InterPro" id="IPR023845">
    <property type="entry name" value="DUF3817_TM"/>
</dbReference>
<evidence type="ECO:0000256" key="1">
    <source>
        <dbReference type="ARBA" id="ARBA00004651"/>
    </source>
</evidence>
<dbReference type="NCBIfam" id="TIGR03954">
    <property type="entry name" value="integ_memb_HG"/>
    <property type="match status" value="1"/>
</dbReference>
<dbReference type="PANTHER" id="PTHR40077">
    <property type="entry name" value="MEMBRANE PROTEIN-RELATED"/>
    <property type="match status" value="1"/>
</dbReference>
<dbReference type="PANTHER" id="PTHR40077:SF2">
    <property type="entry name" value="MEMBRANE PROTEIN"/>
    <property type="match status" value="1"/>
</dbReference>
<gene>
    <name evidence="8" type="ORF">G4L40_10955</name>
</gene>
<keyword evidence="9" id="KW-1185">Reference proteome</keyword>
<keyword evidence="4 6" id="KW-1133">Transmembrane helix</keyword>
<evidence type="ECO:0000313" key="8">
    <source>
        <dbReference type="EMBL" id="NHM05224.1"/>
    </source>
</evidence>
<keyword evidence="5 6" id="KW-0472">Membrane</keyword>
<proteinExistence type="predicted"/>
<keyword evidence="3 6" id="KW-0812">Transmembrane</keyword>